<feature type="region of interest" description="Disordered" evidence="1">
    <location>
        <begin position="223"/>
        <end position="292"/>
    </location>
</feature>
<accession>A0ABD3WJ81</accession>
<keyword evidence="3" id="KW-1185">Reference proteome</keyword>
<organism evidence="2 3">
    <name type="scientific">Sinanodonta woodiana</name>
    <name type="common">Chinese pond mussel</name>
    <name type="synonym">Anodonta woodiana</name>
    <dbReference type="NCBI Taxonomy" id="1069815"/>
    <lineage>
        <taxon>Eukaryota</taxon>
        <taxon>Metazoa</taxon>
        <taxon>Spiralia</taxon>
        <taxon>Lophotrochozoa</taxon>
        <taxon>Mollusca</taxon>
        <taxon>Bivalvia</taxon>
        <taxon>Autobranchia</taxon>
        <taxon>Heteroconchia</taxon>
        <taxon>Palaeoheterodonta</taxon>
        <taxon>Unionida</taxon>
        <taxon>Unionoidea</taxon>
        <taxon>Unionidae</taxon>
        <taxon>Unioninae</taxon>
        <taxon>Sinanodonta</taxon>
    </lineage>
</organism>
<dbReference type="PANTHER" id="PTHR14917:SF4">
    <property type="entry name" value="SPERMATOGENESIS-ASSOCIATED 7"/>
    <property type="match status" value="1"/>
</dbReference>
<name>A0ABD3WJ81_SINWO</name>
<reference evidence="2 3" key="1">
    <citation type="submission" date="2024-11" db="EMBL/GenBank/DDBJ databases">
        <title>Chromosome-level genome assembly of the freshwater bivalve Anodonta woodiana.</title>
        <authorList>
            <person name="Chen X."/>
        </authorList>
    </citation>
    <scope>NUCLEOTIDE SEQUENCE [LARGE SCALE GENOMIC DNA]</scope>
    <source>
        <strain evidence="2">MN2024</strain>
        <tissue evidence="2">Gills</tissue>
    </source>
</reference>
<dbReference type="Proteomes" id="UP001634394">
    <property type="component" value="Unassembled WGS sequence"/>
</dbReference>
<sequence>MPGSSSEERPSNMSTNLRGQLGLKSSALCPTSSKLTTQYMVLDHMKNHYSKITKARHAIDTKPPKSMQISQKARDRKSREIINKTGTRPVSQMSLRHQKTYTPVDYNTDEDIYDERNWGEYDPDDEEERLVYDIMKTTLKSHNRNEESNHATYGSEMDKTGTDMPARKTTPLPSRPISARSQRSLTGVGTVQTFKSVAKKTYDGDVLDKRAHVFTEEKPFTPRTLKTDRASRLSQYKYYTPPKKKQSKPEASGNPQPSLREEHEEEVYHDEFDGKEETYPKPKPRLRTIKSHATQNDVPMTDTSLMFETLRSRDFSKFDANKEQMVPPLDISLDTDHMKWLKDQASKAQLRATNSTLKTTMDKIKEDDSQSSSGLGKTGDLKLTSDTLNESKSREEELKYIQFMKDVTNDALNRGIFSDRALRSVFDYHLKKNRGILEEYRMREMLDQVRRELDISRIDVDTHDYEDSGFMMTSHTRNSADSSLHALSKDSQITGHSPSPIESSDTYGLHSTGEVYSTIRSETQQDDTGLSDTQILKSYEMDITQKDETYENKNDAVLSKHSRTSEQKAKPNYTSDNTETDDTASQYSEGSKTRKESHHALLPELKLRSQTIQSTQSAERNNKANQGSGMALNSIETVRPVPDKIERMSDIGKQSSVEKSEKEFADDEYDDDDDYEEDEEQEEEEETENSAKESYRTDDDDF</sequence>
<evidence type="ECO:0000256" key="1">
    <source>
        <dbReference type="SAM" id="MobiDB-lite"/>
    </source>
</evidence>
<feature type="compositionally biased region" description="Basic and acidic residues" evidence="1">
    <location>
        <begin position="269"/>
        <end position="280"/>
    </location>
</feature>
<feature type="compositionally biased region" description="Basic and acidic residues" evidence="1">
    <location>
        <begin position="1"/>
        <end position="10"/>
    </location>
</feature>
<feature type="region of interest" description="Disordered" evidence="1">
    <location>
        <begin position="143"/>
        <end position="185"/>
    </location>
</feature>
<feature type="compositionally biased region" description="Polar residues" evidence="1">
    <location>
        <begin position="490"/>
        <end position="506"/>
    </location>
</feature>
<evidence type="ECO:0000313" key="3">
    <source>
        <dbReference type="Proteomes" id="UP001634394"/>
    </source>
</evidence>
<feature type="compositionally biased region" description="Acidic residues" evidence="1">
    <location>
        <begin position="664"/>
        <end position="688"/>
    </location>
</feature>
<feature type="region of interest" description="Disordered" evidence="1">
    <location>
        <begin position="361"/>
        <end position="388"/>
    </location>
</feature>
<feature type="compositionally biased region" description="Polar residues" evidence="1">
    <location>
        <begin position="572"/>
        <end position="590"/>
    </location>
</feature>
<feature type="compositionally biased region" description="Basic and acidic residues" evidence="1">
    <location>
        <begin position="591"/>
        <end position="607"/>
    </location>
</feature>
<evidence type="ECO:0000313" key="2">
    <source>
        <dbReference type="EMBL" id="KAL3873540.1"/>
    </source>
</evidence>
<feature type="region of interest" description="Disordered" evidence="1">
    <location>
        <begin position="1"/>
        <end position="25"/>
    </location>
</feature>
<feature type="compositionally biased region" description="Polar residues" evidence="1">
    <location>
        <begin position="608"/>
        <end position="628"/>
    </location>
</feature>
<feature type="compositionally biased region" description="Basic and acidic residues" evidence="1">
    <location>
        <begin position="689"/>
        <end position="702"/>
    </location>
</feature>
<feature type="compositionally biased region" description="Basic and acidic residues" evidence="1">
    <location>
        <begin position="641"/>
        <end position="663"/>
    </location>
</feature>
<proteinExistence type="predicted"/>
<comment type="caution">
    <text evidence="2">The sequence shown here is derived from an EMBL/GenBank/DDBJ whole genome shotgun (WGS) entry which is preliminary data.</text>
</comment>
<protein>
    <submittedName>
        <fullName evidence="2">Uncharacterized protein</fullName>
    </submittedName>
</protein>
<dbReference type="EMBL" id="JBJQND010000006">
    <property type="protein sequence ID" value="KAL3873540.1"/>
    <property type="molecule type" value="Genomic_DNA"/>
</dbReference>
<feature type="region of interest" description="Disordered" evidence="1">
    <location>
        <begin position="56"/>
        <end position="77"/>
    </location>
</feature>
<feature type="region of interest" description="Disordered" evidence="1">
    <location>
        <begin position="546"/>
        <end position="702"/>
    </location>
</feature>
<gene>
    <name evidence="2" type="ORF">ACJMK2_036640</name>
</gene>
<dbReference type="InterPro" id="IPR029357">
    <property type="entry name" value="SPATA7"/>
</dbReference>
<feature type="region of interest" description="Disordered" evidence="1">
    <location>
        <begin position="490"/>
        <end position="509"/>
    </location>
</feature>
<dbReference type="PANTHER" id="PTHR14917">
    <property type="entry name" value="SPERMATOGENESIS-ASSOCIATED PROTEIN 7"/>
    <property type="match status" value="1"/>
</dbReference>
<dbReference type="Pfam" id="PF15244">
    <property type="entry name" value="HSD3"/>
    <property type="match status" value="2"/>
</dbReference>
<dbReference type="AlphaFoldDB" id="A0ABD3WJ81"/>